<sequence>AWVSRCPAVDVPPCPACPACPPCPGATVGATAGAVSLACLAAGVAGAALDALAAIRVLRIWGPLRFSAEARGSEAPVGERVAEAPGRTVVGQLALTGDVLIVTPDDMVYTERFLAAGPDVAAVRFSATRWPPPPGIAPEAAYRFGRAPSAAHEAAWLAAATAEADAEFARG</sequence>
<organism evidence="1 2">
    <name type="scientific">Prorocentrum cordatum</name>
    <dbReference type="NCBI Taxonomy" id="2364126"/>
    <lineage>
        <taxon>Eukaryota</taxon>
        <taxon>Sar</taxon>
        <taxon>Alveolata</taxon>
        <taxon>Dinophyceae</taxon>
        <taxon>Prorocentrales</taxon>
        <taxon>Prorocentraceae</taxon>
        <taxon>Prorocentrum</taxon>
    </lineage>
</organism>
<keyword evidence="2" id="KW-1185">Reference proteome</keyword>
<dbReference type="Proteomes" id="UP001189429">
    <property type="component" value="Unassembled WGS sequence"/>
</dbReference>
<comment type="caution">
    <text evidence="1">The sequence shown here is derived from an EMBL/GenBank/DDBJ whole genome shotgun (WGS) entry which is preliminary data.</text>
</comment>
<gene>
    <name evidence="1" type="ORF">PCOR1329_LOCUS11873</name>
</gene>
<evidence type="ECO:0000313" key="1">
    <source>
        <dbReference type="EMBL" id="CAK0805351.1"/>
    </source>
</evidence>
<reference evidence="1" key="1">
    <citation type="submission" date="2023-10" db="EMBL/GenBank/DDBJ databases">
        <authorList>
            <person name="Chen Y."/>
            <person name="Shah S."/>
            <person name="Dougan E. K."/>
            <person name="Thang M."/>
            <person name="Chan C."/>
        </authorList>
    </citation>
    <scope>NUCLEOTIDE SEQUENCE [LARGE SCALE GENOMIC DNA]</scope>
</reference>
<dbReference type="EMBL" id="CAUYUJ010003436">
    <property type="protein sequence ID" value="CAK0805351.1"/>
    <property type="molecule type" value="Genomic_DNA"/>
</dbReference>
<evidence type="ECO:0000313" key="2">
    <source>
        <dbReference type="Proteomes" id="UP001189429"/>
    </source>
</evidence>
<feature type="non-terminal residue" evidence="1">
    <location>
        <position position="171"/>
    </location>
</feature>
<protein>
    <submittedName>
        <fullName evidence="1">Uncharacterized protein</fullName>
    </submittedName>
</protein>
<proteinExistence type="predicted"/>
<name>A0ABN9QKF2_9DINO</name>
<accession>A0ABN9QKF2</accession>
<feature type="non-terminal residue" evidence="1">
    <location>
        <position position="1"/>
    </location>
</feature>